<evidence type="ECO:0000313" key="1">
    <source>
        <dbReference type="EMBL" id="MFC7138423.1"/>
    </source>
</evidence>
<gene>
    <name evidence="1" type="ORF">ACFQMA_01050</name>
</gene>
<keyword evidence="2" id="KW-1185">Reference proteome</keyword>
<comment type="caution">
    <text evidence="1">The sequence shown here is derived from an EMBL/GenBank/DDBJ whole genome shotgun (WGS) entry which is preliminary data.</text>
</comment>
<dbReference type="Proteomes" id="UP001596432">
    <property type="component" value="Unassembled WGS sequence"/>
</dbReference>
<dbReference type="EMBL" id="JBHTAS010000001">
    <property type="protein sequence ID" value="MFC7138423.1"/>
    <property type="molecule type" value="Genomic_DNA"/>
</dbReference>
<reference evidence="1 2" key="1">
    <citation type="journal article" date="2019" name="Int. J. Syst. Evol. Microbiol.">
        <title>The Global Catalogue of Microorganisms (GCM) 10K type strain sequencing project: providing services to taxonomists for standard genome sequencing and annotation.</title>
        <authorList>
            <consortium name="The Broad Institute Genomics Platform"/>
            <consortium name="The Broad Institute Genome Sequencing Center for Infectious Disease"/>
            <person name="Wu L."/>
            <person name="Ma J."/>
        </authorList>
    </citation>
    <scope>NUCLEOTIDE SEQUENCE [LARGE SCALE GENOMIC DNA]</scope>
    <source>
        <strain evidence="1 2">XZYJT29</strain>
    </source>
</reference>
<dbReference type="RefSeq" id="WP_274324050.1">
    <property type="nucleotide sequence ID" value="NZ_CP118158.1"/>
</dbReference>
<sequence>MNCIRCGRQAGYNRAVVDTVSGRELGGFCRNCEFEEFGRALDRFSQAERTCVMCDRDGHVGFATWSPALREGDQRLVSEVDYEVTDRTPFLCDEHFHAVTDDDETADEQTGRVTR</sequence>
<dbReference type="GeneID" id="78818660"/>
<evidence type="ECO:0000313" key="2">
    <source>
        <dbReference type="Proteomes" id="UP001596432"/>
    </source>
</evidence>
<dbReference type="AlphaFoldDB" id="A0ABD5XTD0"/>
<organism evidence="1 2">
    <name type="scientific">Halosimplex aquaticum</name>
    <dbReference type="NCBI Taxonomy" id="3026162"/>
    <lineage>
        <taxon>Archaea</taxon>
        <taxon>Methanobacteriati</taxon>
        <taxon>Methanobacteriota</taxon>
        <taxon>Stenosarchaea group</taxon>
        <taxon>Halobacteria</taxon>
        <taxon>Halobacteriales</taxon>
        <taxon>Haloarculaceae</taxon>
        <taxon>Halosimplex</taxon>
    </lineage>
</organism>
<proteinExistence type="predicted"/>
<name>A0ABD5XTD0_9EURY</name>
<accession>A0ABD5XTD0</accession>
<protein>
    <submittedName>
        <fullName evidence="1">Uncharacterized protein</fullName>
    </submittedName>
</protein>